<evidence type="ECO:0000313" key="3">
    <source>
        <dbReference type="Proteomes" id="UP001207337"/>
    </source>
</evidence>
<gene>
    <name evidence="2" type="ORF">LQ318_02395</name>
</gene>
<keyword evidence="3" id="KW-1185">Reference proteome</keyword>
<organism evidence="2 3">
    <name type="scientific">Fodinibius salicampi</name>
    <dbReference type="NCBI Taxonomy" id="1920655"/>
    <lineage>
        <taxon>Bacteria</taxon>
        <taxon>Pseudomonadati</taxon>
        <taxon>Balneolota</taxon>
        <taxon>Balneolia</taxon>
        <taxon>Balneolales</taxon>
        <taxon>Balneolaceae</taxon>
        <taxon>Fodinibius</taxon>
    </lineage>
</organism>
<dbReference type="Proteomes" id="UP001207337">
    <property type="component" value="Unassembled WGS sequence"/>
</dbReference>
<dbReference type="Pfam" id="PF00535">
    <property type="entry name" value="Glycos_transf_2"/>
    <property type="match status" value="1"/>
</dbReference>
<dbReference type="GO" id="GO:0016757">
    <property type="term" value="F:glycosyltransferase activity"/>
    <property type="evidence" value="ECO:0007669"/>
    <property type="project" value="UniProtKB-KW"/>
</dbReference>
<dbReference type="InterPro" id="IPR001173">
    <property type="entry name" value="Glyco_trans_2-like"/>
</dbReference>
<sequence>MKSSNLADISLSVIVPCFNEEDNLKFQVEALLNESWDESWEVLLCDNGSTDSTVKVIKRYSRNEDKIKYVDASKKKGVSYARNRGVEEAQGELIAFIDADDIIATGWVPAIAEGIRLHSFVASKRDQFVNDNKVGNKINTKNPSKGLIQYNYVDYLPFSGGCGLGIRRKIHEKIGGFDEELIYCEDTDYCWRVQLQGIPLIFWPKALVHVRTRESTMDLFRQGLNWGEYNALLYKKFKPYGIPNVSYLRGIKLWVKLLRRIFFLWKKWQRDTFIKGLGYRIGMLKGSIRFRVFAP</sequence>
<keyword evidence="2" id="KW-0808">Transferase</keyword>
<dbReference type="RefSeq" id="WP_265787213.1">
    <property type="nucleotide sequence ID" value="NZ_JAJNDC010000001.1"/>
</dbReference>
<dbReference type="EC" id="2.4.-.-" evidence="2"/>
<dbReference type="PANTHER" id="PTHR43685:SF12">
    <property type="entry name" value="GLYCOSYL TRANSFERASE FAMILY 2"/>
    <property type="match status" value="1"/>
</dbReference>
<accession>A0ABT3PV74</accession>
<dbReference type="Gene3D" id="3.90.550.10">
    <property type="entry name" value="Spore Coat Polysaccharide Biosynthesis Protein SpsA, Chain A"/>
    <property type="match status" value="1"/>
</dbReference>
<dbReference type="EMBL" id="JAJNDC010000001">
    <property type="protein sequence ID" value="MCW9711743.1"/>
    <property type="molecule type" value="Genomic_DNA"/>
</dbReference>
<dbReference type="PANTHER" id="PTHR43685">
    <property type="entry name" value="GLYCOSYLTRANSFERASE"/>
    <property type="match status" value="1"/>
</dbReference>
<comment type="caution">
    <text evidence="2">The sequence shown here is derived from an EMBL/GenBank/DDBJ whole genome shotgun (WGS) entry which is preliminary data.</text>
</comment>
<protein>
    <submittedName>
        <fullName evidence="2">Glycosyltransferase</fullName>
        <ecNumber evidence="2">2.4.-.-</ecNumber>
    </submittedName>
</protein>
<evidence type="ECO:0000259" key="1">
    <source>
        <dbReference type="Pfam" id="PF00535"/>
    </source>
</evidence>
<feature type="domain" description="Glycosyltransferase 2-like" evidence="1">
    <location>
        <begin position="12"/>
        <end position="174"/>
    </location>
</feature>
<dbReference type="InterPro" id="IPR050834">
    <property type="entry name" value="Glycosyltransf_2"/>
</dbReference>
<reference evidence="2 3" key="1">
    <citation type="submission" date="2021-11" db="EMBL/GenBank/DDBJ databases">
        <title>Aliifidinibius sp. nov., a new bacterium isolated from saline soil.</title>
        <authorList>
            <person name="Galisteo C."/>
            <person name="De La Haba R."/>
            <person name="Sanchez-Porro C."/>
            <person name="Ventosa A."/>
        </authorList>
    </citation>
    <scope>NUCLEOTIDE SEQUENCE [LARGE SCALE GENOMIC DNA]</scope>
    <source>
        <strain evidence="2 3">KACC 190600</strain>
    </source>
</reference>
<name>A0ABT3PV74_9BACT</name>
<dbReference type="SUPFAM" id="SSF53448">
    <property type="entry name" value="Nucleotide-diphospho-sugar transferases"/>
    <property type="match status" value="1"/>
</dbReference>
<proteinExistence type="predicted"/>
<keyword evidence="2" id="KW-0328">Glycosyltransferase</keyword>
<evidence type="ECO:0000313" key="2">
    <source>
        <dbReference type="EMBL" id="MCW9711743.1"/>
    </source>
</evidence>
<dbReference type="InterPro" id="IPR029044">
    <property type="entry name" value="Nucleotide-diphossugar_trans"/>
</dbReference>